<name>G0NFW6_CAEBE</name>
<dbReference type="InterPro" id="IPR001214">
    <property type="entry name" value="SET_dom"/>
</dbReference>
<evidence type="ECO:0000259" key="2">
    <source>
        <dbReference type="PROSITE" id="PS50280"/>
    </source>
</evidence>
<organism evidence="4">
    <name type="scientific">Caenorhabditis brenneri</name>
    <name type="common">Nematode worm</name>
    <dbReference type="NCBI Taxonomy" id="135651"/>
    <lineage>
        <taxon>Eukaryota</taxon>
        <taxon>Metazoa</taxon>
        <taxon>Ecdysozoa</taxon>
        <taxon>Nematoda</taxon>
        <taxon>Chromadorea</taxon>
        <taxon>Rhabditida</taxon>
        <taxon>Rhabditina</taxon>
        <taxon>Rhabditomorpha</taxon>
        <taxon>Rhabditoidea</taxon>
        <taxon>Rhabditidae</taxon>
        <taxon>Peloderinae</taxon>
        <taxon>Caenorhabditis</taxon>
    </lineage>
</organism>
<feature type="region of interest" description="Disordered" evidence="1">
    <location>
        <begin position="365"/>
        <end position="392"/>
    </location>
</feature>
<evidence type="ECO:0000313" key="4">
    <source>
        <dbReference type="Proteomes" id="UP000008068"/>
    </source>
</evidence>
<dbReference type="eggNOG" id="KOG1081">
    <property type="taxonomic scope" value="Eukaryota"/>
</dbReference>
<dbReference type="HOGENOM" id="CLU_748474_0_0_1"/>
<dbReference type="OrthoDB" id="422362at2759"/>
<gene>
    <name evidence="3" type="ORF">CAEBREN_21793</name>
</gene>
<dbReference type="Gene3D" id="2.170.270.10">
    <property type="entry name" value="SET domain"/>
    <property type="match status" value="1"/>
</dbReference>
<dbReference type="PROSITE" id="PS50280">
    <property type="entry name" value="SET"/>
    <property type="match status" value="1"/>
</dbReference>
<dbReference type="AlphaFoldDB" id="G0NFW6"/>
<dbReference type="InterPro" id="IPR013083">
    <property type="entry name" value="Znf_RING/FYVE/PHD"/>
</dbReference>
<proteinExistence type="predicted"/>
<dbReference type="EMBL" id="GL379877">
    <property type="protein sequence ID" value="EGT59677.1"/>
    <property type="molecule type" value="Genomic_DNA"/>
</dbReference>
<feature type="domain" description="SET" evidence="2">
    <location>
        <begin position="196"/>
        <end position="334"/>
    </location>
</feature>
<dbReference type="Proteomes" id="UP000008068">
    <property type="component" value="Unassembled WGS sequence"/>
</dbReference>
<evidence type="ECO:0000313" key="3">
    <source>
        <dbReference type="EMBL" id="EGT59677.1"/>
    </source>
</evidence>
<sequence length="392" mass="44617">MAAQRNNHGQKINDFLRQGYAYNNYPFITHSHMSRHNLDIVEDGQGKAQGTLRNEEICMVCKGEASEGKELFTCDGQFNGEMKKQPFQPCNSKFHLDCIKAYNASGYDFAYAARPECQRKFLCPLHCCSVCNTENMKQSAYESELIECAFCFRAFHSKCCYPAGSKQLDVIIESATYKMLVCPSHSEPAPVLQHLPACCSEDCKVKGELQECKKCIRSYHPGCRKVKKIKEELTEKDAPEDLCDSCLCEDVLIVNMRVASEQFMALSDGFTMDMDRYGSIARYVNHSCKNFNAEFPKKHAYVGKCKRLYLFEQRRYLKASRVIEAGEEVTVSYGFTNKSCFCDSCLEEKKELEKLEWIENLDKENDVPSGATKRKAAFESNSPKAKVFKPSN</sequence>
<accession>G0NFW6</accession>
<keyword evidence="4" id="KW-1185">Reference proteome</keyword>
<dbReference type="SUPFAM" id="SSF82199">
    <property type="entry name" value="SET domain"/>
    <property type="match status" value="1"/>
</dbReference>
<dbReference type="STRING" id="135651.G0NFW6"/>
<dbReference type="Pfam" id="PF00856">
    <property type="entry name" value="SET"/>
    <property type="match status" value="1"/>
</dbReference>
<dbReference type="Gene3D" id="3.30.40.10">
    <property type="entry name" value="Zinc/RING finger domain, C3HC4 (zinc finger)"/>
    <property type="match status" value="1"/>
</dbReference>
<dbReference type="InterPro" id="IPR046341">
    <property type="entry name" value="SET_dom_sf"/>
</dbReference>
<dbReference type="CDD" id="cd08161">
    <property type="entry name" value="SET"/>
    <property type="match status" value="1"/>
</dbReference>
<dbReference type="InParanoid" id="G0NFW6"/>
<reference evidence="4" key="1">
    <citation type="submission" date="2011-07" db="EMBL/GenBank/DDBJ databases">
        <authorList>
            <consortium name="Caenorhabditis brenneri Sequencing and Analysis Consortium"/>
            <person name="Wilson R.K."/>
        </authorList>
    </citation>
    <scope>NUCLEOTIDE SEQUENCE [LARGE SCALE GENOMIC DNA]</scope>
    <source>
        <strain evidence="4">PB2801</strain>
    </source>
</reference>
<protein>
    <recommendedName>
        <fullName evidence="2">SET domain-containing protein</fullName>
    </recommendedName>
</protein>
<evidence type="ECO:0000256" key="1">
    <source>
        <dbReference type="SAM" id="MobiDB-lite"/>
    </source>
</evidence>